<sequence length="287" mass="30928">MPTASPTPEWLRRRLRAAQALHHGATRREPAPGMRLGIDLGTSDVVSVVVAPDGEPVAVCLDWADVVRDGVVWNFFGAVEIVRRHLDALERRLGHRFAEASTSFPPGTDPRISVNVLEAAGLAVRGVIDEPSAVAALLGLEHAAVVDIGGGTTGIAIVEHGEVIYSADEATGGHHVSLTLSGRHGLPLDEVEILKRERGEEVWPVVRPVFEKMCDIVRRHLDRMPQGDLYLSGGSCSLPGVRELFAREFPAHRVHLPEPPIYLTPLAIACHAADDGAQGARHASHRP</sequence>
<dbReference type="PANTHER" id="PTHR32432:SF3">
    <property type="entry name" value="ETHANOLAMINE UTILIZATION PROTEIN EUTJ"/>
    <property type="match status" value="1"/>
</dbReference>
<dbReference type="SUPFAM" id="SSF53067">
    <property type="entry name" value="Actin-like ATPase domain"/>
    <property type="match status" value="2"/>
</dbReference>
<dbReference type="PANTHER" id="PTHR32432">
    <property type="entry name" value="CELL DIVISION PROTEIN FTSA-RELATED"/>
    <property type="match status" value="1"/>
</dbReference>
<reference evidence="1" key="2">
    <citation type="submission" date="2020-09" db="EMBL/GenBank/DDBJ databases">
        <authorList>
            <person name="Sun Q."/>
            <person name="Kim S."/>
        </authorList>
    </citation>
    <scope>NUCLEOTIDE SEQUENCE</scope>
    <source>
        <strain evidence="1">KCTC 32182</strain>
    </source>
</reference>
<dbReference type="NCBIfam" id="TIGR02529">
    <property type="entry name" value="EutJ"/>
    <property type="match status" value="1"/>
</dbReference>
<dbReference type="Gene3D" id="3.30.420.40">
    <property type="match status" value="2"/>
</dbReference>
<proteinExistence type="predicted"/>
<dbReference type="AlphaFoldDB" id="A0A918U6P6"/>
<dbReference type="Pfam" id="PF14450">
    <property type="entry name" value="FtsA"/>
    <property type="match status" value="1"/>
</dbReference>
<dbReference type="RefSeq" id="WP_189529939.1">
    <property type="nucleotide sequence ID" value="NZ_BMYX01000001.1"/>
</dbReference>
<reference evidence="1" key="1">
    <citation type="journal article" date="2014" name="Int. J. Syst. Evol. Microbiol.">
        <title>Complete genome sequence of Corynebacterium casei LMG S-19264T (=DSM 44701T), isolated from a smear-ripened cheese.</title>
        <authorList>
            <consortium name="US DOE Joint Genome Institute (JGI-PGF)"/>
            <person name="Walter F."/>
            <person name="Albersmeier A."/>
            <person name="Kalinowski J."/>
            <person name="Ruckert C."/>
        </authorList>
    </citation>
    <scope>NUCLEOTIDE SEQUENCE</scope>
    <source>
        <strain evidence="1">KCTC 32182</strain>
    </source>
</reference>
<keyword evidence="2" id="KW-1185">Reference proteome</keyword>
<gene>
    <name evidence="1" type="primary">eutJ</name>
    <name evidence="1" type="ORF">GCM10011289_00430</name>
</gene>
<dbReference type="Proteomes" id="UP000645257">
    <property type="component" value="Unassembled WGS sequence"/>
</dbReference>
<dbReference type="NCBIfam" id="NF011660">
    <property type="entry name" value="PRK15080.1"/>
    <property type="match status" value="1"/>
</dbReference>
<dbReference type="InterPro" id="IPR043129">
    <property type="entry name" value="ATPase_NBD"/>
</dbReference>
<dbReference type="InterPro" id="IPR050696">
    <property type="entry name" value="FtsA/MreB"/>
</dbReference>
<accession>A0A918U6P6</accession>
<organism evidence="1 2">
    <name type="scientific">Paludibacterium paludis</name>
    <dbReference type="NCBI Taxonomy" id="1225769"/>
    <lineage>
        <taxon>Bacteria</taxon>
        <taxon>Pseudomonadati</taxon>
        <taxon>Pseudomonadota</taxon>
        <taxon>Betaproteobacteria</taxon>
        <taxon>Neisseriales</taxon>
        <taxon>Chromobacteriaceae</taxon>
        <taxon>Paludibacterium</taxon>
    </lineage>
</organism>
<dbReference type="InterPro" id="IPR013366">
    <property type="entry name" value="EutJ"/>
</dbReference>
<evidence type="ECO:0000313" key="1">
    <source>
        <dbReference type="EMBL" id="GGY02284.1"/>
    </source>
</evidence>
<name>A0A918U6P6_9NEIS</name>
<dbReference type="EMBL" id="BMYX01000001">
    <property type="protein sequence ID" value="GGY02284.1"/>
    <property type="molecule type" value="Genomic_DNA"/>
</dbReference>
<evidence type="ECO:0000313" key="2">
    <source>
        <dbReference type="Proteomes" id="UP000645257"/>
    </source>
</evidence>
<protein>
    <submittedName>
        <fullName evidence="1">Ethanolamine utilization protein EutJ</fullName>
    </submittedName>
</protein>
<dbReference type="CDD" id="cd24047">
    <property type="entry name" value="ASKHA_NBD_EutJ"/>
    <property type="match status" value="1"/>
</dbReference>
<comment type="caution">
    <text evidence="1">The sequence shown here is derived from an EMBL/GenBank/DDBJ whole genome shotgun (WGS) entry which is preliminary data.</text>
</comment>